<comment type="similarity">
    <text evidence="2">Belongs to the unc-93 family.</text>
</comment>
<dbReference type="PANTHER" id="PTHR19444:SF13">
    <property type="entry name" value="PROTEIN UNC-93 HOMOLOG A"/>
    <property type="match status" value="1"/>
</dbReference>
<evidence type="ECO:0000256" key="4">
    <source>
        <dbReference type="ARBA" id="ARBA00022989"/>
    </source>
</evidence>
<evidence type="ECO:0000256" key="1">
    <source>
        <dbReference type="ARBA" id="ARBA00004141"/>
    </source>
</evidence>
<gene>
    <name evidence="7" type="ordered locus">Os12g0567000</name>
    <name evidence="7" type="ORF">OSNPB_120567000</name>
</gene>
<reference evidence="7 8" key="2">
    <citation type="journal article" date="2013" name="Plant Cell Physiol.">
        <title>Rice Annotation Project Database (RAP-DB): an integrative and interactive database for rice genomics.</title>
        <authorList>
            <person name="Sakai H."/>
            <person name="Lee S.S."/>
            <person name="Tanaka T."/>
            <person name="Numa H."/>
            <person name="Kim J."/>
            <person name="Kawahara Y."/>
            <person name="Wakimoto H."/>
            <person name="Yang C.C."/>
            <person name="Iwamoto M."/>
            <person name="Abe T."/>
            <person name="Yamada Y."/>
            <person name="Muto A."/>
            <person name="Inokuchi H."/>
            <person name="Ikemura T."/>
            <person name="Matsumoto T."/>
            <person name="Sasaki T."/>
            <person name="Itoh T."/>
        </authorList>
    </citation>
    <scope>NUCLEOTIDE SEQUENCE [LARGE SCALE GENOMIC DNA]</scope>
    <source>
        <strain evidence="8">cv. Nipponbare</strain>
    </source>
</reference>
<feature type="transmembrane region" description="Helical" evidence="6">
    <location>
        <begin position="77"/>
        <end position="97"/>
    </location>
</feature>
<evidence type="ECO:0000256" key="3">
    <source>
        <dbReference type="ARBA" id="ARBA00022692"/>
    </source>
</evidence>
<organism evidence="7 8">
    <name type="scientific">Oryza sativa subsp. japonica</name>
    <name type="common">Rice</name>
    <dbReference type="NCBI Taxonomy" id="39947"/>
    <lineage>
        <taxon>Eukaryota</taxon>
        <taxon>Viridiplantae</taxon>
        <taxon>Streptophyta</taxon>
        <taxon>Embryophyta</taxon>
        <taxon>Tracheophyta</taxon>
        <taxon>Spermatophyta</taxon>
        <taxon>Magnoliopsida</taxon>
        <taxon>Liliopsida</taxon>
        <taxon>Poales</taxon>
        <taxon>Poaceae</taxon>
        <taxon>BOP clade</taxon>
        <taxon>Oryzoideae</taxon>
        <taxon>Oryzeae</taxon>
        <taxon>Oryzinae</taxon>
        <taxon>Oryza</taxon>
        <taxon>Oryza sativa</taxon>
    </lineage>
</organism>
<keyword evidence="4 6" id="KW-1133">Transmembrane helix</keyword>
<dbReference type="InParanoid" id="A0A0P0YBF8"/>
<sequence length="173" mass="18845">MDARGGHHRDEEEEAAAAPLLAGAAPLGYSGHRRSHAGDLHVLSAAFLFVFSAYCAAQNLESSVNTEGDLGTVSMGILYTSFTLFSVAASPVVTWLGSKRALVVGTSGYVIFILANLVPTWCVRPYARLRLRIPWFWVLTPSPTDPMVLIFDMVRMVSLVPNWACWFGCLTPV</sequence>
<evidence type="ECO:0000256" key="5">
    <source>
        <dbReference type="ARBA" id="ARBA00023136"/>
    </source>
</evidence>
<proteinExistence type="inferred from homology"/>
<evidence type="ECO:0000313" key="8">
    <source>
        <dbReference type="Proteomes" id="UP000059680"/>
    </source>
</evidence>
<dbReference type="InterPro" id="IPR051951">
    <property type="entry name" value="UNC-93_regulatory"/>
</dbReference>
<dbReference type="STRING" id="39947.A0A0P0YBF8"/>
<name>A0A0P0YBF8_ORYSJ</name>
<comment type="subcellular location">
    <subcellularLocation>
        <location evidence="1">Membrane</location>
        <topology evidence="1">Multi-pass membrane protein</topology>
    </subcellularLocation>
</comment>
<evidence type="ECO:0000256" key="6">
    <source>
        <dbReference type="SAM" id="Phobius"/>
    </source>
</evidence>
<evidence type="ECO:0000313" key="7">
    <source>
        <dbReference type="EMBL" id="BAT17704.1"/>
    </source>
</evidence>
<dbReference type="AlphaFoldDB" id="A0A0P0YBF8"/>
<feature type="transmembrane region" description="Helical" evidence="6">
    <location>
        <begin position="109"/>
        <end position="127"/>
    </location>
</feature>
<dbReference type="PANTHER" id="PTHR19444">
    <property type="entry name" value="UNC-93 RELATED"/>
    <property type="match status" value="1"/>
</dbReference>
<keyword evidence="8" id="KW-1185">Reference proteome</keyword>
<keyword evidence="5 6" id="KW-0472">Membrane</keyword>
<dbReference type="Gramene" id="Os12t0567000-01">
    <property type="protein sequence ID" value="Os12t0567000-01"/>
    <property type="gene ID" value="Os12g0567000"/>
</dbReference>
<feature type="transmembrane region" description="Helical" evidence="6">
    <location>
        <begin position="40"/>
        <end position="57"/>
    </location>
</feature>
<protein>
    <submittedName>
        <fullName evidence="7">Os12g0567000 protein</fullName>
    </submittedName>
</protein>
<dbReference type="EMBL" id="AP014968">
    <property type="protein sequence ID" value="BAT17704.1"/>
    <property type="molecule type" value="Genomic_DNA"/>
</dbReference>
<dbReference type="eggNOG" id="KOG3097">
    <property type="taxonomic scope" value="Eukaryota"/>
</dbReference>
<evidence type="ECO:0000256" key="2">
    <source>
        <dbReference type="ARBA" id="ARBA00009172"/>
    </source>
</evidence>
<keyword evidence="3 6" id="KW-0812">Transmembrane</keyword>
<dbReference type="InterPro" id="IPR010291">
    <property type="entry name" value="Ion_channel_UNC-93"/>
</dbReference>
<reference evidence="8" key="1">
    <citation type="journal article" date="2005" name="Nature">
        <title>The map-based sequence of the rice genome.</title>
        <authorList>
            <consortium name="International rice genome sequencing project (IRGSP)"/>
            <person name="Matsumoto T."/>
            <person name="Wu J."/>
            <person name="Kanamori H."/>
            <person name="Katayose Y."/>
            <person name="Fujisawa M."/>
            <person name="Namiki N."/>
            <person name="Mizuno H."/>
            <person name="Yamamoto K."/>
            <person name="Antonio B.A."/>
            <person name="Baba T."/>
            <person name="Sakata K."/>
            <person name="Nagamura Y."/>
            <person name="Aoki H."/>
            <person name="Arikawa K."/>
            <person name="Arita K."/>
            <person name="Bito T."/>
            <person name="Chiden Y."/>
            <person name="Fujitsuka N."/>
            <person name="Fukunaka R."/>
            <person name="Hamada M."/>
            <person name="Harada C."/>
            <person name="Hayashi A."/>
            <person name="Hijishita S."/>
            <person name="Honda M."/>
            <person name="Hosokawa S."/>
            <person name="Ichikawa Y."/>
            <person name="Idonuma A."/>
            <person name="Iijima M."/>
            <person name="Ikeda M."/>
            <person name="Ikeno M."/>
            <person name="Ito K."/>
            <person name="Ito S."/>
            <person name="Ito T."/>
            <person name="Ito Y."/>
            <person name="Ito Y."/>
            <person name="Iwabuchi A."/>
            <person name="Kamiya K."/>
            <person name="Karasawa W."/>
            <person name="Kurita K."/>
            <person name="Katagiri S."/>
            <person name="Kikuta A."/>
            <person name="Kobayashi H."/>
            <person name="Kobayashi N."/>
            <person name="Machita K."/>
            <person name="Maehara T."/>
            <person name="Masukawa M."/>
            <person name="Mizubayashi T."/>
            <person name="Mukai Y."/>
            <person name="Nagasaki H."/>
            <person name="Nagata Y."/>
            <person name="Naito S."/>
            <person name="Nakashima M."/>
            <person name="Nakama Y."/>
            <person name="Nakamichi Y."/>
            <person name="Nakamura M."/>
            <person name="Meguro A."/>
            <person name="Negishi M."/>
            <person name="Ohta I."/>
            <person name="Ohta T."/>
            <person name="Okamoto M."/>
            <person name="Ono N."/>
            <person name="Saji S."/>
            <person name="Sakaguchi M."/>
            <person name="Sakai K."/>
            <person name="Shibata M."/>
            <person name="Shimokawa T."/>
            <person name="Song J."/>
            <person name="Takazaki Y."/>
            <person name="Terasawa K."/>
            <person name="Tsugane M."/>
            <person name="Tsuji K."/>
            <person name="Ueda S."/>
            <person name="Waki K."/>
            <person name="Yamagata H."/>
            <person name="Yamamoto M."/>
            <person name="Yamamoto S."/>
            <person name="Yamane H."/>
            <person name="Yoshiki S."/>
            <person name="Yoshihara R."/>
            <person name="Yukawa K."/>
            <person name="Zhong H."/>
            <person name="Yano M."/>
            <person name="Yuan Q."/>
            <person name="Ouyang S."/>
            <person name="Liu J."/>
            <person name="Jones K.M."/>
            <person name="Gansberger K."/>
            <person name="Moffat K."/>
            <person name="Hill J."/>
            <person name="Bera J."/>
            <person name="Fadrosh D."/>
            <person name="Jin S."/>
            <person name="Johri S."/>
            <person name="Kim M."/>
            <person name="Overton L."/>
            <person name="Reardon M."/>
            <person name="Tsitrin T."/>
            <person name="Vuong H."/>
            <person name="Weaver B."/>
            <person name="Ciecko A."/>
            <person name="Tallon L."/>
            <person name="Jackson J."/>
            <person name="Pai G."/>
            <person name="Aken S.V."/>
            <person name="Utterback T."/>
            <person name="Reidmuller S."/>
            <person name="Feldblyum T."/>
            <person name="Hsiao J."/>
            <person name="Zismann V."/>
            <person name="Iobst S."/>
            <person name="de Vazeille A.R."/>
            <person name="Buell C.R."/>
            <person name="Ying K."/>
            <person name="Li Y."/>
            <person name="Lu T."/>
            <person name="Huang Y."/>
            <person name="Zhao Q."/>
            <person name="Feng Q."/>
            <person name="Zhang L."/>
            <person name="Zhu J."/>
            <person name="Weng Q."/>
            <person name="Mu J."/>
            <person name="Lu Y."/>
            <person name="Fan D."/>
            <person name="Liu Y."/>
            <person name="Guan J."/>
            <person name="Zhang Y."/>
            <person name="Yu S."/>
            <person name="Liu X."/>
            <person name="Zhang Y."/>
            <person name="Hong G."/>
            <person name="Han B."/>
            <person name="Choisne N."/>
            <person name="Demange N."/>
            <person name="Orjeda G."/>
            <person name="Samain S."/>
            <person name="Cattolico L."/>
            <person name="Pelletier E."/>
            <person name="Couloux A."/>
            <person name="Segurens B."/>
            <person name="Wincker P."/>
            <person name="D'Hont A."/>
            <person name="Scarpelli C."/>
            <person name="Weissenbach J."/>
            <person name="Salanoubat M."/>
            <person name="Quetier F."/>
            <person name="Yu Y."/>
            <person name="Kim H.R."/>
            <person name="Rambo T."/>
            <person name="Currie J."/>
            <person name="Collura K."/>
            <person name="Luo M."/>
            <person name="Yang T."/>
            <person name="Ammiraju J.S.S."/>
            <person name="Engler F."/>
            <person name="Soderlund C."/>
            <person name="Wing R.A."/>
            <person name="Palmer L.E."/>
            <person name="de la Bastide M."/>
            <person name="Spiegel L."/>
            <person name="Nascimento L."/>
            <person name="Zutavern T."/>
            <person name="O'Shaughnessy A."/>
            <person name="Dike S."/>
            <person name="Dedhia N."/>
            <person name="Preston R."/>
            <person name="Balija V."/>
            <person name="McCombie W.R."/>
            <person name="Chow T."/>
            <person name="Chen H."/>
            <person name="Chung M."/>
            <person name="Chen C."/>
            <person name="Shaw J."/>
            <person name="Wu H."/>
            <person name="Hsiao K."/>
            <person name="Chao Y."/>
            <person name="Chu M."/>
            <person name="Cheng C."/>
            <person name="Hour A."/>
            <person name="Lee P."/>
            <person name="Lin S."/>
            <person name="Lin Y."/>
            <person name="Liou J."/>
            <person name="Liu S."/>
            <person name="Hsing Y."/>
            <person name="Raghuvanshi S."/>
            <person name="Mohanty A."/>
            <person name="Bharti A.K."/>
            <person name="Gaur A."/>
            <person name="Gupta V."/>
            <person name="Kumar D."/>
            <person name="Ravi V."/>
            <person name="Vij S."/>
            <person name="Kapur A."/>
            <person name="Khurana P."/>
            <person name="Khurana P."/>
            <person name="Khurana J.P."/>
            <person name="Tyagi A.K."/>
            <person name="Gaikwad K."/>
            <person name="Singh A."/>
            <person name="Dalal V."/>
            <person name="Srivastava S."/>
            <person name="Dixit A."/>
            <person name="Pal A.K."/>
            <person name="Ghazi I.A."/>
            <person name="Yadav M."/>
            <person name="Pandit A."/>
            <person name="Bhargava A."/>
            <person name="Sureshbabu K."/>
            <person name="Batra K."/>
            <person name="Sharma T.R."/>
            <person name="Mohapatra T."/>
            <person name="Singh N.K."/>
            <person name="Messing J."/>
            <person name="Nelson A.B."/>
            <person name="Fuks G."/>
            <person name="Kavchok S."/>
            <person name="Keizer G."/>
            <person name="Linton E."/>
            <person name="Llaca V."/>
            <person name="Song R."/>
            <person name="Tanyolac B."/>
            <person name="Young S."/>
            <person name="Ho-Il K."/>
            <person name="Hahn J.H."/>
            <person name="Sangsakoo G."/>
            <person name="Vanavichit A."/>
            <person name="de Mattos Luiz.A.T."/>
            <person name="Zimmer P.D."/>
            <person name="Malone G."/>
            <person name="Dellagostin O."/>
            <person name="de Oliveira A.C."/>
            <person name="Bevan M."/>
            <person name="Bancroft I."/>
            <person name="Minx P."/>
            <person name="Cordum H."/>
            <person name="Wilson R."/>
            <person name="Cheng Z."/>
            <person name="Jin W."/>
            <person name="Jiang J."/>
            <person name="Leong S.A."/>
            <person name="Iwama H."/>
            <person name="Gojobori T."/>
            <person name="Itoh T."/>
            <person name="Niimura Y."/>
            <person name="Fujii Y."/>
            <person name="Habara T."/>
            <person name="Sakai H."/>
            <person name="Sato Y."/>
            <person name="Wilson G."/>
            <person name="Kumar K."/>
            <person name="McCouch S."/>
            <person name="Juretic N."/>
            <person name="Hoen D."/>
            <person name="Wright S."/>
            <person name="Bruskiewich R."/>
            <person name="Bureau T."/>
            <person name="Miyao A."/>
            <person name="Hirochika H."/>
            <person name="Nishikawa T."/>
            <person name="Kadowaki K."/>
            <person name="Sugiura M."/>
            <person name="Burr B."/>
            <person name="Sasaki T."/>
        </authorList>
    </citation>
    <scope>NUCLEOTIDE SEQUENCE [LARGE SCALE GENOMIC DNA]</scope>
    <source>
        <strain evidence="8">cv. Nipponbare</strain>
    </source>
</reference>
<dbReference type="Pfam" id="PF05978">
    <property type="entry name" value="UNC-93"/>
    <property type="match status" value="1"/>
</dbReference>
<dbReference type="FunCoup" id="A0A0P0YBF8">
    <property type="interactions" value="1"/>
</dbReference>
<dbReference type="Proteomes" id="UP000059680">
    <property type="component" value="Chromosome 12"/>
</dbReference>
<dbReference type="PaxDb" id="39947-A0A0P0YBF8"/>
<reference evidence="7 8" key="3">
    <citation type="journal article" date="2013" name="Rice">
        <title>Improvement of the Oryza sativa Nipponbare reference genome using next generation sequence and optical map data.</title>
        <authorList>
            <person name="Kawahara Y."/>
            <person name="de la Bastide M."/>
            <person name="Hamilton J.P."/>
            <person name="Kanamori H."/>
            <person name="McCombie W.R."/>
            <person name="Ouyang S."/>
            <person name="Schwartz D.C."/>
            <person name="Tanaka T."/>
            <person name="Wu J."/>
            <person name="Zhou S."/>
            <person name="Childs K.L."/>
            <person name="Davidson R.M."/>
            <person name="Lin H."/>
            <person name="Quesada-Ocampo L."/>
            <person name="Vaillancourt B."/>
            <person name="Sakai H."/>
            <person name="Lee S.S."/>
            <person name="Kim J."/>
            <person name="Numa H."/>
            <person name="Itoh T."/>
            <person name="Buell C.R."/>
            <person name="Matsumoto T."/>
        </authorList>
    </citation>
    <scope>NUCLEOTIDE SEQUENCE [LARGE SCALE GENOMIC DNA]</scope>
    <source>
        <strain evidence="8">cv. Nipponbare</strain>
    </source>
</reference>
<dbReference type="GO" id="GO:0016020">
    <property type="term" value="C:membrane"/>
    <property type="evidence" value="ECO:0007669"/>
    <property type="project" value="UniProtKB-SubCell"/>
</dbReference>
<accession>A0A0P0YBF8</accession>